<evidence type="ECO:0000259" key="14">
    <source>
        <dbReference type="PROSITE" id="PS52004"/>
    </source>
</evidence>
<dbReference type="EC" id="2.3.1.179" evidence="3 11"/>
<dbReference type="NCBIfam" id="NF005589">
    <property type="entry name" value="PRK07314.1"/>
    <property type="match status" value="1"/>
</dbReference>
<feature type="domain" description="Ketosynthase family 3 (KS3)" evidence="14">
    <location>
        <begin position="3"/>
        <end position="411"/>
    </location>
</feature>
<evidence type="ECO:0000313" key="16">
    <source>
        <dbReference type="Proteomes" id="UP000178082"/>
    </source>
</evidence>
<dbReference type="SUPFAM" id="SSF53901">
    <property type="entry name" value="Thiolase-like"/>
    <property type="match status" value="2"/>
</dbReference>
<dbReference type="GO" id="GO:0006633">
    <property type="term" value="P:fatty acid biosynthetic process"/>
    <property type="evidence" value="ECO:0007669"/>
    <property type="project" value="UniProtKB-UniRule"/>
</dbReference>
<dbReference type="PROSITE" id="PS00606">
    <property type="entry name" value="KS3_1"/>
    <property type="match status" value="1"/>
</dbReference>
<dbReference type="EMBL" id="MGDI01000025">
    <property type="protein sequence ID" value="OGL53452.1"/>
    <property type="molecule type" value="Genomic_DNA"/>
</dbReference>
<accession>A0A1F7SI57</accession>
<dbReference type="PROSITE" id="PS52004">
    <property type="entry name" value="KS3_2"/>
    <property type="match status" value="1"/>
</dbReference>
<keyword evidence="8" id="KW-0443">Lipid metabolism</keyword>
<sequence length="414" mass="44652">MGKRRVVVTGIGIISPIGIGIKENWNDLLAGKSGIDKISKFDTTDFSCKIAGEVKDFDPHKYIDPKEAKKMDTFIQYALAASCMAMEDSGLKISDEIAEMAGVIVGSGIGGMPLIEKNYKIYLEKGPKRISPFFIPQVIINLAPGQIAMMFNAKGPNSSVVTACATSNHSIGEAFRTIQREEADVMITGGSESVITPLAIGGFCSMRALSTQNEEPSKASRPFDLKRDGFIMGEGSGILILEELEFAKKRGARIRGELIGYGQSCDAYHMTSPSIDGEGAVRCMASTLKDAGVKPEEVDYINAHGTSTPLNDKFETIAIKKLFGERASSIPISSTKSMTGHLLGASGAIEAIYTILALENQEVPPTINYEYPDPECDLDYVPNKPRKAKIKVALSNSFGFGGTNACLAFKKYEK</sequence>
<organism evidence="15 16">
    <name type="scientific">Candidatus Schekmanbacteria bacterium RIFCSPLOWO2_12_FULL_38_15</name>
    <dbReference type="NCBI Taxonomy" id="1817883"/>
    <lineage>
        <taxon>Bacteria</taxon>
        <taxon>Candidatus Schekmaniibacteriota</taxon>
    </lineage>
</organism>
<keyword evidence="9 11" id="KW-0275">Fatty acid biosynthesis</keyword>
<dbReference type="InterPro" id="IPR014030">
    <property type="entry name" value="Ketoacyl_synth_N"/>
</dbReference>
<evidence type="ECO:0000256" key="7">
    <source>
        <dbReference type="ARBA" id="ARBA00022832"/>
    </source>
</evidence>
<evidence type="ECO:0000256" key="8">
    <source>
        <dbReference type="ARBA" id="ARBA00023098"/>
    </source>
</evidence>
<dbReference type="NCBIfam" id="TIGR03150">
    <property type="entry name" value="fabF"/>
    <property type="match status" value="1"/>
</dbReference>
<comment type="pathway">
    <text evidence="1 11">Lipid metabolism; fatty acid biosynthesis.</text>
</comment>
<comment type="catalytic activity">
    <reaction evidence="11">
        <text>a fatty acyl-[ACP] + malonyl-[ACP] + H(+) = a 3-oxoacyl-[ACP] + holo-[ACP] + CO2</text>
        <dbReference type="Rhea" id="RHEA:22836"/>
        <dbReference type="Rhea" id="RHEA-COMP:9623"/>
        <dbReference type="Rhea" id="RHEA-COMP:9685"/>
        <dbReference type="Rhea" id="RHEA-COMP:9916"/>
        <dbReference type="Rhea" id="RHEA-COMP:14125"/>
        <dbReference type="ChEBI" id="CHEBI:15378"/>
        <dbReference type="ChEBI" id="CHEBI:16526"/>
        <dbReference type="ChEBI" id="CHEBI:64479"/>
        <dbReference type="ChEBI" id="CHEBI:78449"/>
        <dbReference type="ChEBI" id="CHEBI:78776"/>
        <dbReference type="ChEBI" id="CHEBI:138651"/>
    </reaction>
</comment>
<evidence type="ECO:0000256" key="3">
    <source>
        <dbReference type="ARBA" id="ARBA00012356"/>
    </source>
</evidence>
<evidence type="ECO:0000256" key="1">
    <source>
        <dbReference type="ARBA" id="ARBA00005194"/>
    </source>
</evidence>
<keyword evidence="6 11" id="KW-0808">Transferase</keyword>
<dbReference type="FunFam" id="3.40.47.10:FF:000009">
    <property type="entry name" value="3-oxoacyl-[acyl-carrier-protein] synthase 2"/>
    <property type="match status" value="1"/>
</dbReference>
<evidence type="ECO:0000256" key="9">
    <source>
        <dbReference type="ARBA" id="ARBA00023160"/>
    </source>
</evidence>
<dbReference type="InterPro" id="IPR018201">
    <property type="entry name" value="Ketoacyl_synth_AS"/>
</dbReference>
<dbReference type="Pfam" id="PF00109">
    <property type="entry name" value="ketoacyl-synt"/>
    <property type="match status" value="1"/>
</dbReference>
<comment type="catalytic activity">
    <reaction evidence="11">
        <text>(9Z)-hexadecenoyl-[ACP] + malonyl-[ACP] + H(+) = 3-oxo-(11Z)-octadecenoyl-[ACP] + holo-[ACP] + CO2</text>
        <dbReference type="Rhea" id="RHEA:55040"/>
        <dbReference type="Rhea" id="RHEA-COMP:9623"/>
        <dbReference type="Rhea" id="RHEA-COMP:9685"/>
        <dbReference type="Rhea" id="RHEA-COMP:10800"/>
        <dbReference type="Rhea" id="RHEA-COMP:14074"/>
        <dbReference type="ChEBI" id="CHEBI:15378"/>
        <dbReference type="ChEBI" id="CHEBI:16526"/>
        <dbReference type="ChEBI" id="CHEBI:64479"/>
        <dbReference type="ChEBI" id="CHEBI:78449"/>
        <dbReference type="ChEBI" id="CHEBI:83989"/>
        <dbReference type="ChEBI" id="CHEBI:138538"/>
        <dbReference type="EC" id="2.3.1.179"/>
    </reaction>
</comment>
<dbReference type="Proteomes" id="UP000178082">
    <property type="component" value="Unassembled WGS sequence"/>
</dbReference>
<dbReference type="AlphaFoldDB" id="A0A1F7SI57"/>
<keyword evidence="10 11" id="KW-0012">Acyltransferase</keyword>
<dbReference type="InterPro" id="IPR014031">
    <property type="entry name" value="Ketoacyl_synth_C"/>
</dbReference>
<evidence type="ECO:0000256" key="10">
    <source>
        <dbReference type="ARBA" id="ARBA00023315"/>
    </source>
</evidence>
<feature type="active site" description="For beta-ketoacyl synthase activity" evidence="12">
    <location>
        <position position="164"/>
    </location>
</feature>
<name>A0A1F7SI57_9BACT</name>
<dbReference type="InterPro" id="IPR017568">
    <property type="entry name" value="3-oxoacyl-ACP_synth-2"/>
</dbReference>
<dbReference type="InterPro" id="IPR020841">
    <property type="entry name" value="PKS_Beta-ketoAc_synthase_dom"/>
</dbReference>
<dbReference type="NCBIfam" id="NF004970">
    <property type="entry name" value="PRK06333.1"/>
    <property type="match status" value="1"/>
</dbReference>
<comment type="caution">
    <text evidence="15">The sequence shown here is derived from an EMBL/GenBank/DDBJ whole genome shotgun (WGS) entry which is preliminary data.</text>
</comment>
<dbReference type="Pfam" id="PF02801">
    <property type="entry name" value="Ketoacyl-synt_C"/>
    <property type="match status" value="1"/>
</dbReference>
<protein>
    <recommendedName>
        <fullName evidence="4 11">3-oxoacyl-[acyl-carrier-protein] synthase 2</fullName>
        <ecNumber evidence="3 11">2.3.1.179</ecNumber>
    </recommendedName>
</protein>
<comment type="function">
    <text evidence="11">Involved in the type II fatty acid elongation cycle. Catalyzes the elongation of a wide range of acyl-ACP by the addition of two carbons from malonyl-ACP to an acyl acceptor. Can efficiently catalyze the conversion of palmitoleoyl-ACP (cis-hexadec-9-enoyl-ACP) to cis-vaccenoyl-ACP (cis-octadec-11-enoyl-ACP), an essential step in the thermal regulation of fatty acid composition.</text>
</comment>
<dbReference type="UniPathway" id="UPA00094"/>
<evidence type="ECO:0000313" key="15">
    <source>
        <dbReference type="EMBL" id="OGL53452.1"/>
    </source>
</evidence>
<dbReference type="PANTHER" id="PTHR11712">
    <property type="entry name" value="POLYKETIDE SYNTHASE-RELATED"/>
    <property type="match status" value="1"/>
</dbReference>
<dbReference type="GO" id="GO:0005829">
    <property type="term" value="C:cytosol"/>
    <property type="evidence" value="ECO:0007669"/>
    <property type="project" value="TreeGrafter"/>
</dbReference>
<evidence type="ECO:0000256" key="12">
    <source>
        <dbReference type="PIRSR" id="PIRSR000447-1"/>
    </source>
</evidence>
<reference evidence="15 16" key="1">
    <citation type="journal article" date="2016" name="Nat. Commun.">
        <title>Thousands of microbial genomes shed light on interconnected biogeochemical processes in an aquifer system.</title>
        <authorList>
            <person name="Anantharaman K."/>
            <person name="Brown C.T."/>
            <person name="Hug L.A."/>
            <person name="Sharon I."/>
            <person name="Castelle C.J."/>
            <person name="Probst A.J."/>
            <person name="Thomas B.C."/>
            <person name="Singh A."/>
            <person name="Wilkins M.J."/>
            <person name="Karaoz U."/>
            <person name="Brodie E.L."/>
            <person name="Williams K.H."/>
            <person name="Hubbard S.S."/>
            <person name="Banfield J.F."/>
        </authorList>
    </citation>
    <scope>NUCLEOTIDE SEQUENCE [LARGE SCALE GENOMIC DNA]</scope>
</reference>
<evidence type="ECO:0000256" key="2">
    <source>
        <dbReference type="ARBA" id="ARBA00008467"/>
    </source>
</evidence>
<dbReference type="PANTHER" id="PTHR11712:SF336">
    <property type="entry name" value="3-OXOACYL-[ACYL-CARRIER-PROTEIN] SYNTHASE, MITOCHONDRIAL"/>
    <property type="match status" value="1"/>
</dbReference>
<dbReference type="CDD" id="cd00834">
    <property type="entry name" value="KAS_I_II"/>
    <property type="match status" value="1"/>
</dbReference>
<dbReference type="PIRSF" id="PIRSF000447">
    <property type="entry name" value="KAS_II"/>
    <property type="match status" value="1"/>
</dbReference>
<dbReference type="STRING" id="1817883.A3G31_08110"/>
<evidence type="ECO:0000256" key="13">
    <source>
        <dbReference type="RuleBase" id="RU003694"/>
    </source>
</evidence>
<gene>
    <name evidence="15" type="ORF">A3G31_08110</name>
</gene>
<evidence type="ECO:0000256" key="11">
    <source>
        <dbReference type="PIRNR" id="PIRNR000447"/>
    </source>
</evidence>
<proteinExistence type="inferred from homology"/>
<evidence type="ECO:0000256" key="6">
    <source>
        <dbReference type="ARBA" id="ARBA00022679"/>
    </source>
</evidence>
<evidence type="ECO:0000256" key="5">
    <source>
        <dbReference type="ARBA" id="ARBA00022516"/>
    </source>
</evidence>
<dbReference type="SMART" id="SM00825">
    <property type="entry name" value="PKS_KS"/>
    <property type="match status" value="1"/>
</dbReference>
<dbReference type="GO" id="GO:0004315">
    <property type="term" value="F:3-oxoacyl-[acyl-carrier-protein] synthase activity"/>
    <property type="evidence" value="ECO:0007669"/>
    <property type="project" value="UniProtKB-UniRule"/>
</dbReference>
<dbReference type="InterPro" id="IPR016039">
    <property type="entry name" value="Thiolase-like"/>
</dbReference>
<dbReference type="Gene3D" id="3.40.47.10">
    <property type="match status" value="1"/>
</dbReference>
<comment type="similarity">
    <text evidence="2 11 13">Belongs to the thiolase-like superfamily. Beta-ketoacyl-ACP synthases family.</text>
</comment>
<dbReference type="InterPro" id="IPR000794">
    <property type="entry name" value="Beta-ketoacyl_synthase"/>
</dbReference>
<keyword evidence="7" id="KW-0276">Fatty acid metabolism</keyword>
<keyword evidence="5 11" id="KW-0444">Lipid biosynthesis</keyword>
<evidence type="ECO:0000256" key="4">
    <source>
        <dbReference type="ARBA" id="ARBA00014657"/>
    </source>
</evidence>